<proteinExistence type="predicted"/>
<evidence type="ECO:0000313" key="3">
    <source>
        <dbReference type="Proteomes" id="UP001551582"/>
    </source>
</evidence>
<dbReference type="Pfam" id="PF18844">
    <property type="entry name" value="baeRF_family2"/>
    <property type="match status" value="1"/>
</dbReference>
<name>A0ABV3EBM6_9ACTN</name>
<gene>
    <name evidence="2" type="ORF">AB0D65_27145</name>
</gene>
<accession>A0ABV3EBM6</accession>
<protein>
    <submittedName>
        <fullName evidence="2">Uncharacterized protein</fullName>
    </submittedName>
</protein>
<feature type="region of interest" description="Disordered" evidence="1">
    <location>
        <begin position="1"/>
        <end position="33"/>
    </location>
</feature>
<evidence type="ECO:0000256" key="1">
    <source>
        <dbReference type="SAM" id="MobiDB-lite"/>
    </source>
</evidence>
<feature type="non-terminal residue" evidence="2">
    <location>
        <position position="57"/>
    </location>
</feature>
<sequence>MGGGQGDPDARVPGVGTGRRAAAGRRPLHRTGSVDWSERHFQLRVENTWEHNAAEIA</sequence>
<evidence type="ECO:0000313" key="2">
    <source>
        <dbReference type="EMBL" id="MEU9354555.1"/>
    </source>
</evidence>
<dbReference type="EMBL" id="JBEZLS010000023">
    <property type="protein sequence ID" value="MEU9354555.1"/>
    <property type="molecule type" value="Genomic_DNA"/>
</dbReference>
<comment type="caution">
    <text evidence="2">The sequence shown here is derived from an EMBL/GenBank/DDBJ whole genome shotgun (WGS) entry which is preliminary data.</text>
</comment>
<feature type="compositionally biased region" description="Low complexity" evidence="1">
    <location>
        <begin position="11"/>
        <end position="21"/>
    </location>
</feature>
<keyword evidence="3" id="KW-1185">Reference proteome</keyword>
<dbReference type="Proteomes" id="UP001551582">
    <property type="component" value="Unassembled WGS sequence"/>
</dbReference>
<reference evidence="2 3" key="1">
    <citation type="submission" date="2024-06" db="EMBL/GenBank/DDBJ databases">
        <title>The Natural Products Discovery Center: Release of the First 8490 Sequenced Strains for Exploring Actinobacteria Biosynthetic Diversity.</title>
        <authorList>
            <person name="Kalkreuter E."/>
            <person name="Kautsar S.A."/>
            <person name="Yang D."/>
            <person name="Bader C.D."/>
            <person name="Teijaro C.N."/>
            <person name="Fluegel L."/>
            <person name="Davis C.M."/>
            <person name="Simpson J.R."/>
            <person name="Lauterbach L."/>
            <person name="Steele A.D."/>
            <person name="Gui C."/>
            <person name="Meng S."/>
            <person name="Li G."/>
            <person name="Viehrig K."/>
            <person name="Ye F."/>
            <person name="Su P."/>
            <person name="Kiefer A.F."/>
            <person name="Nichols A."/>
            <person name="Cepeda A.J."/>
            <person name="Yan W."/>
            <person name="Fan B."/>
            <person name="Jiang Y."/>
            <person name="Adhikari A."/>
            <person name="Zheng C.-J."/>
            <person name="Schuster L."/>
            <person name="Cowan T.M."/>
            <person name="Smanski M.J."/>
            <person name="Chevrette M.G."/>
            <person name="De Carvalho L.P.S."/>
            <person name="Shen B."/>
        </authorList>
    </citation>
    <scope>NUCLEOTIDE SEQUENCE [LARGE SCALE GENOMIC DNA]</scope>
    <source>
        <strain evidence="2 3">NPDC048274</strain>
    </source>
</reference>
<dbReference type="InterPro" id="IPR040701">
    <property type="entry name" value="Bact_RF_family2"/>
</dbReference>
<organism evidence="2 3">
    <name type="scientific">Streptomyces griseoloalbus</name>
    <dbReference type="NCBI Taxonomy" id="67303"/>
    <lineage>
        <taxon>Bacteria</taxon>
        <taxon>Bacillati</taxon>
        <taxon>Actinomycetota</taxon>
        <taxon>Actinomycetes</taxon>
        <taxon>Kitasatosporales</taxon>
        <taxon>Streptomycetaceae</taxon>
        <taxon>Streptomyces</taxon>
    </lineage>
</organism>